<gene>
    <name evidence="3" type="ORF">PPENT_87.1.T1490044</name>
</gene>
<dbReference type="GO" id="GO:1990716">
    <property type="term" value="C:axonemal central apparatus"/>
    <property type="evidence" value="ECO:0007669"/>
    <property type="project" value="TreeGrafter"/>
</dbReference>
<feature type="coiled-coil region" evidence="1">
    <location>
        <begin position="453"/>
        <end position="480"/>
    </location>
</feature>
<organism evidence="3 4">
    <name type="scientific">Paramecium pentaurelia</name>
    <dbReference type="NCBI Taxonomy" id="43138"/>
    <lineage>
        <taxon>Eukaryota</taxon>
        <taxon>Sar</taxon>
        <taxon>Alveolata</taxon>
        <taxon>Ciliophora</taxon>
        <taxon>Intramacronucleata</taxon>
        <taxon>Oligohymenophorea</taxon>
        <taxon>Peniculida</taxon>
        <taxon>Parameciidae</taxon>
        <taxon>Paramecium</taxon>
    </lineage>
</organism>
<accession>A0A8S1Y7Q4</accession>
<dbReference type="PANTHER" id="PTHR21963:SF1">
    <property type="entry name" value="SPERM-ASSOCIATED ANTIGEN 17"/>
    <property type="match status" value="1"/>
</dbReference>
<evidence type="ECO:0000313" key="3">
    <source>
        <dbReference type="EMBL" id="CAD8207942.1"/>
    </source>
</evidence>
<feature type="compositionally biased region" description="Basic and acidic residues" evidence="2">
    <location>
        <begin position="125"/>
        <end position="140"/>
    </location>
</feature>
<feature type="compositionally biased region" description="Low complexity" evidence="2">
    <location>
        <begin position="1680"/>
        <end position="1694"/>
    </location>
</feature>
<keyword evidence="1" id="KW-0175">Coiled coil</keyword>
<feature type="region of interest" description="Disordered" evidence="2">
    <location>
        <begin position="119"/>
        <end position="150"/>
    </location>
</feature>
<evidence type="ECO:0000256" key="1">
    <source>
        <dbReference type="SAM" id="Coils"/>
    </source>
</evidence>
<feature type="region of interest" description="Disordered" evidence="2">
    <location>
        <begin position="1662"/>
        <end position="1694"/>
    </location>
</feature>
<proteinExistence type="predicted"/>
<evidence type="ECO:0000313" key="4">
    <source>
        <dbReference type="Proteomes" id="UP000689195"/>
    </source>
</evidence>
<protein>
    <submittedName>
        <fullName evidence="3">Uncharacterized protein</fullName>
    </submittedName>
</protein>
<reference evidence="3" key="1">
    <citation type="submission" date="2021-01" db="EMBL/GenBank/DDBJ databases">
        <authorList>
            <consortium name="Genoscope - CEA"/>
            <person name="William W."/>
        </authorList>
    </citation>
    <scope>NUCLEOTIDE SEQUENCE</scope>
</reference>
<sequence length="2035" mass="236989">MPPKKDEIDINALPPLKHLCVGIRIEAGKARAAKLIHLLKECKSFQKNVTREEIINFCKEKQLYVDPATLTDKQKKDSKFMAEVATELTSEVMNKGFQMFIQDQVLQIRKAKYQAAQAQAAEKAAPPKKDDKKDAKKGGKEAAAVAPIPEPEKVVPEKEYTKNFDIVFIVQGFPQVPQEQIEFIMHVKEKVINWGGIDMNLLEQGEDFQEELEKRMEEFVQPVTIKRSYSEESLHYTAAERAVIEEIKKQRNGSQKTDPLRQLTIKELILEMDLEAEEETLKQFHEQLIEEICQFSVDQQQFNEWIVNKKPIPLITKEAPKDPFDLEVERIKHEAQQAEEQQKAAEEAVAAEKNKKGAKKEAKKTDAELEAERLAEIEKNKQNELRKQQIEIALEQQQKMKDKLHLQYYKRQLSDVQLSKVGPCILLECLLDQLSAEAAYIQSSKVPPCLEDQEDAEQVNRLLANQKKESQQQVENAKQLILDECDWIEVRGHFGQLHDQQFIVEREHKVFDNLCFPGIDRQGMPEIAEKSEKQRKANKAKLHPFINVDVSEFERRQLLLTFEELLKENEPEQEWYLGDRIYLERHNKNTLRQQFYEALLHDPQVVLKYLPDDDALMVCCYYKNPPGRTLRKKWSAEWRVLPNLEYFIQVRNFNSEYYYDIDYQQIEVERIKHEAHQAEEQQKAAEEAVAAEKNKKGAKKEAKKTDAELEAERLAEIEKNKQNELRKQQIEEALEQQQKMKDKLHLQYYKRQLSDVQLSKVGPCILLECLLDQLSAEAAYIQSSKVPPCLEDQEDAEQVNRLLANQKKDQQQIESAKQLILDECDYIEVRGHFGQLHDQQFIVEREHKIFDNLCLPGIDRQGMPEIAEKSEKLRKANKAKLHPFINVDVSEFERRQLLLSFEELLKENEPEQDWNLGDRIYLERHNKNTLRQQFYEALLHDPQVVLKYLPDDDALMVCCYYKNPPGRTLRKKWSAEWRVLPNLEYFIQVRNFNSEYYYDIDYQQIGAITERSKIMYPTDNSLIIATKFTVGEVERLRYRVIKENVVFGIQGGFYAQFRDLRMSAQDQIMNLTFKNGLCLRFTQKGEVVQQYLYQKQQEQTQTLLNLYDNAEINHELEIKRVITGQGTVIVYKKDGSIIVLYANGNVSMYKNDMWITTNNKGFRKSQKGIEKIPCATKNDPESGAKVYIRDDQTLIIYYKDGSQYTQHYDGTIMLIKGDKVIVEHPNFASVVVTIDKVKQRTGTIIGMGSAYANVGFDNIFERSNDGRVVETYYQGCKIISYIEKQELPEYKQYKTNRIHLMYTQDGSVAKVVDDGEIVIVTAEERVRLNNKGEKKPLGQDLDYWLQLFSVSDERKAGVYTIDLTRKCIFTKDEESNYFQIDEDGTVTSKISVSLNQEPSTPDYIPDGLFVDEENKVLPPPKSWVPPRLFLVKNDNTGIELFNQTQLQDYFRLKSENPFCTKLIDELPNNVKSISFITELKNQAKKFIEVKIPQTLDIVPKTIQKTTIIPHKVFTYRNFLEYLPFDKDQRVLHEQSLQKYEVWQKAMQKAQNEFGVIQKSEDERDAEFIIQMKILESRRTDYSYESYDQAKSKITLPDTTSNIVEPLEQTLVKTAKVQQVVQQAFIDVQRKVQTIQLQKSIKPSVEAQGFVLNYFDTKEGHEYLKTAPEDPPIKKPRERIQQPTEEQQQQQLTLNQQDAQKTLPEGIIPLEQPQLPSPQYNNTNNLTKVIIKPSVFTQAEIDDEVKQRKLLDDSIRYRQVKKKDFDVYGKDRKDIKLVPCLLKTNPKSELNQKYILTDASTDNRIKISSMATRIYQQAAPISQLRNEGMHQTIIRTFDKKNNLDDLIDKKNLMVTGDINDRLKKDLLIYPINVQFGELKQGGQYEFKISVKNEDIMAQRIVLKQPLNNNIKALMKQMGSISLGLVREVFVHINAERVGQFSDELQIMSKHSIYTIPITGNVLEQNMFDKLNSEQIKLTNKPLLRKYVKDLKDTKQQDIIGDSQDSELLPKINYDKNVKIDAFQNQKKDEQSYEEEN</sequence>
<dbReference type="Proteomes" id="UP000689195">
    <property type="component" value="Unassembled WGS sequence"/>
</dbReference>
<dbReference type="EMBL" id="CAJJDO010000149">
    <property type="protein sequence ID" value="CAD8207942.1"/>
    <property type="molecule type" value="Genomic_DNA"/>
</dbReference>
<keyword evidence="4" id="KW-1185">Reference proteome</keyword>
<dbReference type="GO" id="GO:1904158">
    <property type="term" value="P:axonemal central apparatus assembly"/>
    <property type="evidence" value="ECO:0007669"/>
    <property type="project" value="TreeGrafter"/>
</dbReference>
<feature type="compositionally biased region" description="Basic and acidic residues" evidence="2">
    <location>
        <begin position="1662"/>
        <end position="1679"/>
    </location>
</feature>
<dbReference type="OrthoDB" id="10257153at2759"/>
<comment type="caution">
    <text evidence="3">The sequence shown here is derived from an EMBL/GenBank/DDBJ whole genome shotgun (WGS) entry which is preliminary data.</text>
</comment>
<name>A0A8S1Y7Q4_9CILI</name>
<feature type="region of interest" description="Disordered" evidence="2">
    <location>
        <begin position="677"/>
        <end position="705"/>
    </location>
</feature>
<feature type="region of interest" description="Disordered" evidence="2">
    <location>
        <begin position="335"/>
        <end position="364"/>
    </location>
</feature>
<evidence type="ECO:0000256" key="2">
    <source>
        <dbReference type="SAM" id="MobiDB-lite"/>
    </source>
</evidence>
<dbReference type="PANTHER" id="PTHR21963">
    <property type="entry name" value="PF6"/>
    <property type="match status" value="1"/>
</dbReference>
<dbReference type="InterPro" id="IPR026173">
    <property type="entry name" value="SPAG17"/>
</dbReference>